<evidence type="ECO:0000259" key="2">
    <source>
        <dbReference type="Pfam" id="PF09159"/>
    </source>
</evidence>
<name>A0A376BBB9_9ASCO</name>
<dbReference type="InterPro" id="IPR012337">
    <property type="entry name" value="RNaseH-like_sf"/>
</dbReference>
<dbReference type="VEuPathDB" id="FungiDB:SCODWIG_03667"/>
<protein>
    <recommendedName>
        <fullName evidence="2">Mitochondrial resolvase Ydc2 catalytic domain-containing protein</fullName>
    </recommendedName>
</protein>
<dbReference type="GO" id="GO:0000402">
    <property type="term" value="F:crossed form four-way junction DNA binding"/>
    <property type="evidence" value="ECO:0007669"/>
    <property type="project" value="TreeGrafter"/>
</dbReference>
<dbReference type="InterPro" id="IPR015242">
    <property type="entry name" value="Ydc2_cat"/>
</dbReference>
<dbReference type="GO" id="GO:0070336">
    <property type="term" value="F:flap-structured DNA binding"/>
    <property type="evidence" value="ECO:0007669"/>
    <property type="project" value="TreeGrafter"/>
</dbReference>
<dbReference type="PANTHER" id="PTHR28072">
    <property type="entry name" value="CRUCIFORM CUTTING ENDONUCLEASE 1, MITOCHONDRIAL-RELATED"/>
    <property type="match status" value="1"/>
</dbReference>
<dbReference type="EMBL" id="UFAJ01000977">
    <property type="protein sequence ID" value="SSD61906.1"/>
    <property type="molecule type" value="Genomic_DNA"/>
</dbReference>
<dbReference type="GO" id="GO:0000403">
    <property type="term" value="F:Y-form DNA binding"/>
    <property type="evidence" value="ECO:0007669"/>
    <property type="project" value="TreeGrafter"/>
</dbReference>
<dbReference type="GO" id="GO:0005739">
    <property type="term" value="C:mitochondrion"/>
    <property type="evidence" value="ECO:0007669"/>
    <property type="project" value="TreeGrafter"/>
</dbReference>
<dbReference type="InterPro" id="IPR036397">
    <property type="entry name" value="RNaseH_sf"/>
</dbReference>
<reference evidence="4" key="1">
    <citation type="submission" date="2018-06" db="EMBL/GenBank/DDBJ databases">
        <authorList>
            <person name="Guldener U."/>
        </authorList>
    </citation>
    <scope>NUCLEOTIDE SEQUENCE [LARGE SCALE GENOMIC DNA]</scope>
    <source>
        <strain evidence="4">UTAD17</strain>
    </source>
</reference>
<dbReference type="SUPFAM" id="SSF53098">
    <property type="entry name" value="Ribonuclease H-like"/>
    <property type="match status" value="1"/>
</dbReference>
<evidence type="ECO:0000313" key="4">
    <source>
        <dbReference type="Proteomes" id="UP000262825"/>
    </source>
</evidence>
<dbReference type="Gene3D" id="3.30.420.10">
    <property type="entry name" value="Ribonuclease H-like superfamily/Ribonuclease H"/>
    <property type="match status" value="1"/>
</dbReference>
<evidence type="ECO:0000313" key="3">
    <source>
        <dbReference type="EMBL" id="SSD61906.1"/>
    </source>
</evidence>
<sequence>MGVPKKLTNTVDLIERFCKKCNVKPIKKLSFLLGSNLGPTKTLLRDYTLNQCFLYEKWTNNNFNDKNEINHFRNIVLNAKSKCNDKSIHGIPILPPNPFNIIAIDIGLSNFSYAKIQIDLNNPKIPPTLTMWGKLDLFAKYRKHFYPKLSREMFESMYYSEDVLEKIKNTENGVKDNELCENEQHSGKTEEGEGANLLDNLDKKNPKRKSKLKEKTLRKYRNSKLAPKFNPSIITSVCNDLADFLVPNESEYAHTGIVVESQRIRTGGSSQVLQPVYRNSVFEYVLTSTLENRFKPTISVPNHWEYTNKNSIVHGSNAQKMVNYWLKICTGNTLSVDQSPAQKHFTTEEDLKSEEISSKLKRKTFVWNILKKSVLEENKVSFSVPDDVILPFLNISEQLRDQMFDNDVESFGNVAVKARKSLFDLLKLDIPTAGTRKDDDLADSLLHCLAWSQWFRTYRLLAITIVGKSFLVQKEIDDLEKLLIDNFNCFLEYSKDMVPLSKKIKKENSS</sequence>
<gene>
    <name evidence="3" type="ORF">SCODWIG_03667</name>
</gene>
<feature type="compositionally biased region" description="Basic and acidic residues" evidence="1">
    <location>
        <begin position="175"/>
        <end position="191"/>
    </location>
</feature>
<dbReference type="PANTHER" id="PTHR28072:SF1">
    <property type="entry name" value="CRUCIFORM CUTTING ENDONUCLEASE 1, MITOCHONDRIAL-RELATED"/>
    <property type="match status" value="1"/>
</dbReference>
<dbReference type="Proteomes" id="UP000262825">
    <property type="component" value="Unassembled WGS sequence"/>
</dbReference>
<proteinExistence type="predicted"/>
<organism evidence="3 4">
    <name type="scientific">Saccharomycodes ludwigii</name>
    <dbReference type="NCBI Taxonomy" id="36035"/>
    <lineage>
        <taxon>Eukaryota</taxon>
        <taxon>Fungi</taxon>
        <taxon>Dikarya</taxon>
        <taxon>Ascomycota</taxon>
        <taxon>Saccharomycotina</taxon>
        <taxon>Saccharomycetes</taxon>
        <taxon>Saccharomycodales</taxon>
        <taxon>Saccharomycodaceae</taxon>
        <taxon>Saccharomycodes</taxon>
    </lineage>
</organism>
<feature type="region of interest" description="Disordered" evidence="1">
    <location>
        <begin position="175"/>
        <end position="213"/>
    </location>
</feature>
<dbReference type="InterPro" id="IPR039197">
    <property type="entry name" value="Mrs1/Cce1"/>
</dbReference>
<dbReference type="AlphaFoldDB" id="A0A376BBB9"/>
<accession>A0A376BBB9</accession>
<evidence type="ECO:0000256" key="1">
    <source>
        <dbReference type="SAM" id="MobiDB-lite"/>
    </source>
</evidence>
<dbReference type="GO" id="GO:0004520">
    <property type="term" value="F:DNA endonuclease activity"/>
    <property type="evidence" value="ECO:0007669"/>
    <property type="project" value="TreeGrafter"/>
</dbReference>
<dbReference type="Pfam" id="PF09159">
    <property type="entry name" value="Ydc2-catalyt"/>
    <property type="match status" value="1"/>
</dbReference>
<keyword evidence="4" id="KW-1185">Reference proteome</keyword>
<feature type="domain" description="Mitochondrial resolvase Ydc2 catalytic" evidence="2">
    <location>
        <begin position="101"/>
        <end position="458"/>
    </location>
</feature>